<evidence type="ECO:0000313" key="2">
    <source>
        <dbReference type="Proteomes" id="UP000238045"/>
    </source>
</evidence>
<evidence type="ECO:0000313" key="1">
    <source>
        <dbReference type="EMBL" id="PRC20553.1"/>
    </source>
</evidence>
<dbReference type="AlphaFoldDB" id="A0A2S9EVW7"/>
<keyword evidence="2" id="KW-1185">Reference proteome</keyword>
<organism evidence="1 2">
    <name type="scientific">Pseudomonas poae</name>
    <dbReference type="NCBI Taxonomy" id="200451"/>
    <lineage>
        <taxon>Bacteria</taxon>
        <taxon>Pseudomonadati</taxon>
        <taxon>Pseudomonadota</taxon>
        <taxon>Gammaproteobacteria</taxon>
        <taxon>Pseudomonadales</taxon>
        <taxon>Pseudomonadaceae</taxon>
        <taxon>Pseudomonas</taxon>
    </lineage>
</organism>
<comment type="caution">
    <text evidence="1">The sequence shown here is derived from an EMBL/GenBank/DDBJ whole genome shotgun (WGS) entry which is preliminary data.</text>
</comment>
<proteinExistence type="predicted"/>
<dbReference type="EMBL" id="PCQL01000006">
    <property type="protein sequence ID" value="PRC20553.1"/>
    <property type="molecule type" value="Genomic_DNA"/>
</dbReference>
<accession>A0A2S9EVW7</accession>
<gene>
    <name evidence="1" type="ORF">CQZ99_07855</name>
</gene>
<protein>
    <submittedName>
        <fullName evidence="1">Uncharacterized protein</fullName>
    </submittedName>
</protein>
<name>A0A2S9EVW7_9PSED</name>
<reference evidence="1 2" key="1">
    <citation type="submission" date="2017-09" db="EMBL/GenBank/DDBJ databases">
        <title>Genomic, metabolic, and phenotypic characteristics of bacterial isolates from the natural microbiome of the model nematode Caenorhabditis elegans.</title>
        <authorList>
            <person name="Zimmermann J."/>
            <person name="Obeng N."/>
            <person name="Yang W."/>
            <person name="Obeng O."/>
            <person name="Kissoyan K."/>
            <person name="Pees B."/>
            <person name="Dirksen P."/>
            <person name="Hoppner M."/>
            <person name="Franke A."/>
            <person name="Rosenstiel P."/>
            <person name="Leippe M."/>
            <person name="Dierking K."/>
            <person name="Kaleta C."/>
            <person name="Schulenburg H."/>
        </authorList>
    </citation>
    <scope>NUCLEOTIDE SEQUENCE [LARGE SCALE GENOMIC DNA]</scope>
    <source>
        <strain evidence="1 2">MYb117</strain>
    </source>
</reference>
<sequence length="59" mass="6668">MLAKNVNDNVFIQNQRGVHEFFASKLAPTNTDSFQIEAVMASICVRRRLRPGSNSLMKD</sequence>
<dbReference type="Proteomes" id="UP000238045">
    <property type="component" value="Unassembled WGS sequence"/>
</dbReference>